<keyword evidence="2" id="KW-1185">Reference proteome</keyword>
<name>A0ACB8UCM1_9APHY</name>
<reference evidence="1" key="1">
    <citation type="journal article" date="2021" name="Environ. Microbiol.">
        <title>Gene family expansions and transcriptome signatures uncover fungal adaptations to wood decay.</title>
        <authorList>
            <person name="Hage H."/>
            <person name="Miyauchi S."/>
            <person name="Viragh M."/>
            <person name="Drula E."/>
            <person name="Min B."/>
            <person name="Chaduli D."/>
            <person name="Navarro D."/>
            <person name="Favel A."/>
            <person name="Norest M."/>
            <person name="Lesage-Meessen L."/>
            <person name="Balint B."/>
            <person name="Merenyi Z."/>
            <person name="de Eugenio L."/>
            <person name="Morin E."/>
            <person name="Martinez A.T."/>
            <person name="Baldrian P."/>
            <person name="Stursova M."/>
            <person name="Martinez M.J."/>
            <person name="Novotny C."/>
            <person name="Magnuson J.K."/>
            <person name="Spatafora J.W."/>
            <person name="Maurice S."/>
            <person name="Pangilinan J."/>
            <person name="Andreopoulos W."/>
            <person name="LaButti K."/>
            <person name="Hundley H."/>
            <person name="Na H."/>
            <person name="Kuo A."/>
            <person name="Barry K."/>
            <person name="Lipzen A."/>
            <person name="Henrissat B."/>
            <person name="Riley R."/>
            <person name="Ahrendt S."/>
            <person name="Nagy L.G."/>
            <person name="Grigoriev I.V."/>
            <person name="Martin F."/>
            <person name="Rosso M.N."/>
        </authorList>
    </citation>
    <scope>NUCLEOTIDE SEQUENCE</scope>
    <source>
        <strain evidence="1">CBS 384.51</strain>
    </source>
</reference>
<comment type="caution">
    <text evidence="1">The sequence shown here is derived from an EMBL/GenBank/DDBJ whole genome shotgun (WGS) entry which is preliminary data.</text>
</comment>
<evidence type="ECO:0000313" key="2">
    <source>
        <dbReference type="Proteomes" id="UP001055072"/>
    </source>
</evidence>
<sequence length="603" mass="65175">MQDQADSPCRSFADLAIESTPRCSECIQECEEEDCRIQLTEQCTEQCVVVPCNDAHHPNLQPNVTDFMCVDGADCSALDNFLQCCTGMDYHQLFPDQKPLQASSASTQWPAFTDPMFQSYIPTSPSPSSSIQGSLYYTDSTASTPQLAASPITNFQADSSPGPKPSVVGTNTQQSAVQLQPTQCHRCMWSDCGATFTTMSDLVGHVNLQHLRLPPVDATSQQTQTHQSFAQAFTQGQEINNQNSNAQMDPASLACLWADCRVYPTPASIPGPSMGDQTNNIIGILASHLMQDHLGLTTANSPGRMPSSTSSSATPTTIDSSVSSSNSTQSHALPTPTPTPTPISTQSRSNSRTRSSSPSPTHSQSIPTPSPPTPAPEHDCTSPSAHVCRWRGCGETFSSCDALTAHITGTHVGGGKAHYECSWEGCRRNSEGVEGKEGLGGFSSKQKICRHLQSHTGHRPFQCKICQQNFSEAATLAQHMRRHTQEKPYVCDFPGCGKSFAITGALTIHKRTHNGHKPFKCTYCDRAFTESSNLSKHLRTHTGVRPYPCTEPGCSKTFARPDQLARHMIVHKKKGGGRASNTETVTDGIRISVVKTNEVGVKA</sequence>
<protein>
    <submittedName>
        <fullName evidence="1">Uncharacterized protein</fullName>
    </submittedName>
</protein>
<dbReference type="Proteomes" id="UP001055072">
    <property type="component" value="Unassembled WGS sequence"/>
</dbReference>
<dbReference type="EMBL" id="MU274905">
    <property type="protein sequence ID" value="KAI0091720.1"/>
    <property type="molecule type" value="Genomic_DNA"/>
</dbReference>
<gene>
    <name evidence="1" type="ORF">BDY19DRAFT_885717</name>
</gene>
<accession>A0ACB8UCM1</accession>
<proteinExistence type="predicted"/>
<organism evidence="1 2">
    <name type="scientific">Irpex rosettiformis</name>
    <dbReference type="NCBI Taxonomy" id="378272"/>
    <lineage>
        <taxon>Eukaryota</taxon>
        <taxon>Fungi</taxon>
        <taxon>Dikarya</taxon>
        <taxon>Basidiomycota</taxon>
        <taxon>Agaricomycotina</taxon>
        <taxon>Agaricomycetes</taxon>
        <taxon>Polyporales</taxon>
        <taxon>Irpicaceae</taxon>
        <taxon>Irpex</taxon>
    </lineage>
</organism>
<evidence type="ECO:0000313" key="1">
    <source>
        <dbReference type="EMBL" id="KAI0091720.1"/>
    </source>
</evidence>